<feature type="compositionally biased region" description="Polar residues" evidence="1">
    <location>
        <begin position="148"/>
        <end position="163"/>
    </location>
</feature>
<evidence type="ECO:0000256" key="3">
    <source>
        <dbReference type="SAM" id="SignalP"/>
    </source>
</evidence>
<reference evidence="4" key="1">
    <citation type="submission" date="2022-12" db="EMBL/GenBank/DDBJ databases">
        <authorList>
            <person name="Alioto T."/>
            <person name="Alioto T."/>
            <person name="Gomez Garrido J."/>
        </authorList>
    </citation>
    <scope>NUCLEOTIDE SEQUENCE</scope>
</reference>
<feature type="region of interest" description="Disordered" evidence="1">
    <location>
        <begin position="387"/>
        <end position="416"/>
    </location>
</feature>
<keyword evidence="2" id="KW-0472">Membrane</keyword>
<feature type="chain" id="PRO_5041396852" evidence="3">
    <location>
        <begin position="25"/>
        <end position="459"/>
    </location>
</feature>
<keyword evidence="3" id="KW-0732">Signal</keyword>
<feature type="signal peptide" evidence="3">
    <location>
        <begin position="1"/>
        <end position="24"/>
    </location>
</feature>
<keyword evidence="2" id="KW-1133">Transmembrane helix</keyword>
<feature type="region of interest" description="Disordered" evidence="1">
    <location>
        <begin position="328"/>
        <end position="362"/>
    </location>
</feature>
<feature type="region of interest" description="Disordered" evidence="1">
    <location>
        <begin position="139"/>
        <end position="163"/>
    </location>
</feature>
<name>A0AA35LL19_9SAUR</name>
<sequence>MAVKSSSLAWSFLAVVFMIAGAAAVQSACGHHHRYRKPRADTYEWQGYFVALTILLGSGCGLAWCILIVTYNMGQRGGQELPQIPSAGEQMPAAMGHQDKLTLSPGMNRERSVSFATLPGLKSQVTNEEDQPWLKRQVSKEEFRTKSQLDTSIGSRTPSQLNLNQGVRAPSQMNASEAVSTLSQMNTNEGVRTLFQMNEANRVPAQMNMTEGMRAQSQVDEMIGNPSQRNVNEVIWTPSQRNMNEVNRAASQMNTNEAIWTPSQMNTNKVIWTSSQMKANEAVWTPSQRNINELKRAPSQMNMKEAIWTPSQNEVTRTPTQNNINKLKRAPTQLNINETVGTPSLPPQQEGQSSRPEEQGGGTLWNFMEQELERLLSALRLHRTPTPTLAAEETPAPLANDTPSAPAEEVPKPPAEEVLGLDQTEDKETLMHLIICEVPQDRGATRGRGRKRKASRGRK</sequence>
<proteinExistence type="predicted"/>
<keyword evidence="2" id="KW-0812">Transmembrane</keyword>
<evidence type="ECO:0000313" key="4">
    <source>
        <dbReference type="EMBL" id="CAI5797956.1"/>
    </source>
</evidence>
<protein>
    <submittedName>
        <fullName evidence="4">Uncharacterized protein</fullName>
    </submittedName>
</protein>
<feature type="compositionally biased region" description="Low complexity" evidence="1">
    <location>
        <begin position="387"/>
        <end position="399"/>
    </location>
</feature>
<feature type="compositionally biased region" description="Polar residues" evidence="1">
    <location>
        <begin position="332"/>
        <end position="354"/>
    </location>
</feature>
<feature type="region of interest" description="Disordered" evidence="1">
    <location>
        <begin position="438"/>
        <end position="459"/>
    </location>
</feature>
<evidence type="ECO:0000256" key="2">
    <source>
        <dbReference type="SAM" id="Phobius"/>
    </source>
</evidence>
<feature type="compositionally biased region" description="Basic residues" evidence="1">
    <location>
        <begin position="445"/>
        <end position="459"/>
    </location>
</feature>
<dbReference type="EMBL" id="OX395143">
    <property type="protein sequence ID" value="CAI5797956.1"/>
    <property type="molecule type" value="Genomic_DNA"/>
</dbReference>
<dbReference type="AlphaFoldDB" id="A0AA35LL19"/>
<feature type="transmembrane region" description="Helical" evidence="2">
    <location>
        <begin position="48"/>
        <end position="71"/>
    </location>
</feature>
<evidence type="ECO:0000313" key="5">
    <source>
        <dbReference type="Proteomes" id="UP001178461"/>
    </source>
</evidence>
<accession>A0AA35LL19</accession>
<keyword evidence="5" id="KW-1185">Reference proteome</keyword>
<evidence type="ECO:0000256" key="1">
    <source>
        <dbReference type="SAM" id="MobiDB-lite"/>
    </source>
</evidence>
<gene>
    <name evidence="4" type="ORF">PODLI_1B013650</name>
</gene>
<dbReference type="Proteomes" id="UP001178461">
    <property type="component" value="Chromosome 16"/>
</dbReference>
<organism evidence="4 5">
    <name type="scientific">Podarcis lilfordi</name>
    <name type="common">Lilford's wall lizard</name>
    <dbReference type="NCBI Taxonomy" id="74358"/>
    <lineage>
        <taxon>Eukaryota</taxon>
        <taxon>Metazoa</taxon>
        <taxon>Chordata</taxon>
        <taxon>Craniata</taxon>
        <taxon>Vertebrata</taxon>
        <taxon>Euteleostomi</taxon>
        <taxon>Lepidosauria</taxon>
        <taxon>Squamata</taxon>
        <taxon>Bifurcata</taxon>
        <taxon>Unidentata</taxon>
        <taxon>Episquamata</taxon>
        <taxon>Laterata</taxon>
        <taxon>Lacertibaenia</taxon>
        <taxon>Lacertidae</taxon>
        <taxon>Podarcis</taxon>
    </lineage>
</organism>